<comment type="cofactor">
    <cofactor evidence="1">
        <name>Ca(2+)</name>
        <dbReference type="ChEBI" id="CHEBI:29108"/>
    </cofactor>
</comment>
<evidence type="ECO:0000256" key="2">
    <source>
        <dbReference type="ARBA" id="ARBA00008779"/>
    </source>
</evidence>
<reference evidence="8 9" key="1">
    <citation type="submission" date="2019-02" db="EMBL/GenBank/DDBJ databases">
        <title>Deep-cultivation of Planctomycetes and their phenomic and genomic characterization uncovers novel biology.</title>
        <authorList>
            <person name="Wiegand S."/>
            <person name="Jogler M."/>
            <person name="Boedeker C."/>
            <person name="Pinto D."/>
            <person name="Vollmers J."/>
            <person name="Rivas-Marin E."/>
            <person name="Kohn T."/>
            <person name="Peeters S.H."/>
            <person name="Heuer A."/>
            <person name="Rast P."/>
            <person name="Oberbeckmann S."/>
            <person name="Bunk B."/>
            <person name="Jeske O."/>
            <person name="Meyerdierks A."/>
            <person name="Storesund J.E."/>
            <person name="Kallscheuer N."/>
            <person name="Luecker S."/>
            <person name="Lage O.M."/>
            <person name="Pohl T."/>
            <person name="Merkel B.J."/>
            <person name="Hornburger P."/>
            <person name="Mueller R.-W."/>
            <person name="Bruemmer F."/>
            <person name="Labrenz M."/>
            <person name="Spormann A.M."/>
            <person name="Op den Camp H."/>
            <person name="Overmann J."/>
            <person name="Amann R."/>
            <person name="Jetten M.S.M."/>
            <person name="Mascher T."/>
            <person name="Medema M.H."/>
            <person name="Devos D.P."/>
            <person name="Kaster A.-K."/>
            <person name="Ovreas L."/>
            <person name="Rohde M."/>
            <person name="Galperin M.Y."/>
            <person name="Jogler C."/>
        </authorList>
    </citation>
    <scope>NUCLEOTIDE SEQUENCE [LARGE SCALE GENOMIC DNA]</scope>
    <source>
        <strain evidence="8 9">Pla175</strain>
    </source>
</reference>
<dbReference type="Proteomes" id="UP000317429">
    <property type="component" value="Chromosome"/>
</dbReference>
<feature type="domain" description="Sulfatase N-terminal" evidence="7">
    <location>
        <begin position="33"/>
        <end position="93"/>
    </location>
</feature>
<evidence type="ECO:0000256" key="1">
    <source>
        <dbReference type="ARBA" id="ARBA00001913"/>
    </source>
</evidence>
<organism evidence="8 9">
    <name type="scientific">Pirellulimonas nuda</name>
    <dbReference type="NCBI Taxonomy" id="2528009"/>
    <lineage>
        <taxon>Bacteria</taxon>
        <taxon>Pseudomonadati</taxon>
        <taxon>Planctomycetota</taxon>
        <taxon>Planctomycetia</taxon>
        <taxon>Pirellulales</taxon>
        <taxon>Lacipirellulaceae</taxon>
        <taxon>Pirellulimonas</taxon>
    </lineage>
</organism>
<protein>
    <submittedName>
        <fullName evidence="8">Arylsulfatase</fullName>
        <ecNumber evidence="8">3.1.6.1</ecNumber>
    </submittedName>
</protein>
<accession>A0A518D719</accession>
<keyword evidence="5 8" id="KW-0378">Hydrolase</keyword>
<dbReference type="PANTHER" id="PTHR42693">
    <property type="entry name" value="ARYLSULFATASE FAMILY MEMBER"/>
    <property type="match status" value="1"/>
</dbReference>
<evidence type="ECO:0000256" key="3">
    <source>
        <dbReference type="ARBA" id="ARBA00022723"/>
    </source>
</evidence>
<keyword evidence="6" id="KW-0106">Calcium</keyword>
<dbReference type="OrthoDB" id="9777306at2"/>
<evidence type="ECO:0000256" key="4">
    <source>
        <dbReference type="ARBA" id="ARBA00022729"/>
    </source>
</evidence>
<dbReference type="SUPFAM" id="SSF53649">
    <property type="entry name" value="Alkaline phosphatase-like"/>
    <property type="match status" value="1"/>
</dbReference>
<dbReference type="EMBL" id="CP036291">
    <property type="protein sequence ID" value="QDU87239.1"/>
    <property type="molecule type" value="Genomic_DNA"/>
</dbReference>
<dbReference type="GO" id="GO:0046872">
    <property type="term" value="F:metal ion binding"/>
    <property type="evidence" value="ECO:0007669"/>
    <property type="project" value="UniProtKB-KW"/>
</dbReference>
<evidence type="ECO:0000256" key="6">
    <source>
        <dbReference type="ARBA" id="ARBA00022837"/>
    </source>
</evidence>
<dbReference type="Gene3D" id="3.40.720.10">
    <property type="entry name" value="Alkaline Phosphatase, subunit A"/>
    <property type="match status" value="1"/>
</dbReference>
<keyword evidence="9" id="KW-1185">Reference proteome</keyword>
<dbReference type="EC" id="3.1.6.1" evidence="8"/>
<dbReference type="InterPro" id="IPR000917">
    <property type="entry name" value="Sulfatase_N"/>
</dbReference>
<evidence type="ECO:0000313" key="9">
    <source>
        <dbReference type="Proteomes" id="UP000317429"/>
    </source>
</evidence>
<comment type="similarity">
    <text evidence="2">Belongs to the sulfatase family.</text>
</comment>
<name>A0A518D719_9BACT</name>
<dbReference type="PANTHER" id="PTHR42693:SF42">
    <property type="entry name" value="ARYLSULFATASE G"/>
    <property type="match status" value="1"/>
</dbReference>
<evidence type="ECO:0000259" key="7">
    <source>
        <dbReference type="Pfam" id="PF00884"/>
    </source>
</evidence>
<keyword evidence="4" id="KW-0732">Signal</keyword>
<dbReference type="GO" id="GO:0004065">
    <property type="term" value="F:arylsulfatase activity"/>
    <property type="evidence" value="ECO:0007669"/>
    <property type="project" value="UniProtKB-EC"/>
</dbReference>
<dbReference type="KEGG" id="pnd:Pla175_05960"/>
<gene>
    <name evidence="8" type="primary">atsA_8</name>
    <name evidence="8" type="ORF">Pla175_05960</name>
</gene>
<dbReference type="RefSeq" id="WP_145281195.1">
    <property type="nucleotide sequence ID" value="NZ_CP036291.1"/>
</dbReference>
<keyword evidence="3" id="KW-0479">Metal-binding</keyword>
<evidence type="ECO:0000256" key="5">
    <source>
        <dbReference type="ARBA" id="ARBA00022801"/>
    </source>
</evidence>
<dbReference type="InterPro" id="IPR050738">
    <property type="entry name" value="Sulfatase"/>
</dbReference>
<evidence type="ECO:0000313" key="8">
    <source>
        <dbReference type="EMBL" id="QDU87239.1"/>
    </source>
</evidence>
<dbReference type="Pfam" id="PF00884">
    <property type="entry name" value="Sulfatase"/>
    <property type="match status" value="1"/>
</dbReference>
<proteinExistence type="inferred from homology"/>
<dbReference type="InterPro" id="IPR017850">
    <property type="entry name" value="Alkaline_phosphatase_core_sf"/>
</dbReference>
<dbReference type="AlphaFoldDB" id="A0A518D719"/>
<sequence>MPSSALAIGRIGVLLVAPLVLFGGASLAAARAPNVVLILADDLDWADTTLYGHTRLYRTPNIQRLAARGVTFTRAYSASPLCSPTRSAATQNASVNDQAVATAA</sequence>